<comment type="subcellular location">
    <subcellularLocation>
        <location evidence="1">Cell membrane</location>
        <topology evidence="1">Multi-pass membrane protein</topology>
    </subcellularLocation>
</comment>
<feature type="transmembrane region" description="Helical" evidence="8">
    <location>
        <begin position="151"/>
        <end position="176"/>
    </location>
</feature>
<keyword evidence="5 8" id="KW-0812">Transmembrane</keyword>
<feature type="transmembrane region" description="Helical" evidence="8">
    <location>
        <begin position="251"/>
        <end position="270"/>
    </location>
</feature>
<evidence type="ECO:0000256" key="3">
    <source>
        <dbReference type="ARBA" id="ARBA00022448"/>
    </source>
</evidence>
<dbReference type="GO" id="GO:0005886">
    <property type="term" value="C:plasma membrane"/>
    <property type="evidence" value="ECO:0007669"/>
    <property type="project" value="UniProtKB-SubCell"/>
</dbReference>
<dbReference type="RefSeq" id="WP_148865512.1">
    <property type="nucleotide sequence ID" value="NZ_VNHO01000001.1"/>
</dbReference>
<evidence type="ECO:0000313" key="10">
    <source>
        <dbReference type="Proteomes" id="UP000322294"/>
    </source>
</evidence>
<evidence type="ECO:0000256" key="6">
    <source>
        <dbReference type="ARBA" id="ARBA00022989"/>
    </source>
</evidence>
<feature type="transmembrane region" description="Helical" evidence="8">
    <location>
        <begin position="35"/>
        <end position="59"/>
    </location>
</feature>
<dbReference type="GO" id="GO:0055085">
    <property type="term" value="P:transmembrane transport"/>
    <property type="evidence" value="ECO:0007669"/>
    <property type="project" value="TreeGrafter"/>
</dbReference>
<gene>
    <name evidence="9" type="ORF">LZ11_00055</name>
</gene>
<dbReference type="EMBL" id="VNHO01000001">
    <property type="protein sequence ID" value="TYP59894.1"/>
    <property type="molecule type" value="Genomic_DNA"/>
</dbReference>
<feature type="transmembrane region" description="Helical" evidence="8">
    <location>
        <begin position="12"/>
        <end position="29"/>
    </location>
</feature>
<proteinExistence type="inferred from homology"/>
<dbReference type="PANTHER" id="PTHR21716:SF53">
    <property type="entry name" value="PERMEASE PERM-RELATED"/>
    <property type="match status" value="1"/>
</dbReference>
<evidence type="ECO:0000256" key="8">
    <source>
        <dbReference type="SAM" id="Phobius"/>
    </source>
</evidence>
<dbReference type="Proteomes" id="UP000322294">
    <property type="component" value="Unassembled WGS sequence"/>
</dbReference>
<keyword evidence="4" id="KW-1003">Cell membrane</keyword>
<keyword evidence="6 8" id="KW-1133">Transmembrane helix</keyword>
<evidence type="ECO:0000256" key="2">
    <source>
        <dbReference type="ARBA" id="ARBA00009773"/>
    </source>
</evidence>
<keyword evidence="7 8" id="KW-0472">Membrane</keyword>
<feature type="transmembrane region" description="Helical" evidence="8">
    <location>
        <begin position="277"/>
        <end position="298"/>
    </location>
</feature>
<evidence type="ECO:0000256" key="5">
    <source>
        <dbReference type="ARBA" id="ARBA00022692"/>
    </source>
</evidence>
<sequence>MRAKIFSDRIFLYRLFLFIVFILLVMLIYRVRDKLYNVVLPCGVGILIAYILNPIVLFLTVKGFKRHVAVALIYFILLCSLAVAMIYIVPVVIAELNKLIETVPFYAREFQNFVYRFRKNYRNSLPVGIQEVIDRNIDQMESLLLDLLQNLVGILLSWFSGLFSFILGPVLGFYILKDLDKLKNSMTRYIPNAYRDRVFHWVGKVDSTLGRYVRGQLTVSLIVGILTSLALYILGIDFALLIGILAGITNIIPYFGPIIGAIPAIAIALLKYPRKVPWVVIAFALIQQVESGIISPHIMGESLGLHPITVILSLLIGGTFFGVWGLILAVPVAALLKVVMVSALEKFESR</sequence>
<dbReference type="InterPro" id="IPR002549">
    <property type="entry name" value="AI-2E-like"/>
</dbReference>
<feature type="transmembrane region" description="Helical" evidence="8">
    <location>
        <begin position="310"/>
        <end position="336"/>
    </location>
</feature>
<evidence type="ECO:0000256" key="4">
    <source>
        <dbReference type="ARBA" id="ARBA00022475"/>
    </source>
</evidence>
<organism evidence="9 10">
    <name type="scientific">Thermosediminibacter litoriperuensis</name>
    <dbReference type="NCBI Taxonomy" id="291989"/>
    <lineage>
        <taxon>Bacteria</taxon>
        <taxon>Bacillati</taxon>
        <taxon>Bacillota</taxon>
        <taxon>Clostridia</taxon>
        <taxon>Thermosediminibacterales</taxon>
        <taxon>Thermosediminibacteraceae</taxon>
        <taxon>Thermosediminibacter</taxon>
    </lineage>
</organism>
<dbReference type="Pfam" id="PF01594">
    <property type="entry name" value="AI-2E_transport"/>
    <property type="match status" value="1"/>
</dbReference>
<comment type="caution">
    <text evidence="9">The sequence shown here is derived from an EMBL/GenBank/DDBJ whole genome shotgun (WGS) entry which is preliminary data.</text>
</comment>
<evidence type="ECO:0000256" key="7">
    <source>
        <dbReference type="ARBA" id="ARBA00023136"/>
    </source>
</evidence>
<dbReference type="PANTHER" id="PTHR21716">
    <property type="entry name" value="TRANSMEMBRANE PROTEIN"/>
    <property type="match status" value="1"/>
</dbReference>
<dbReference type="AlphaFoldDB" id="A0A5S5AYV5"/>
<feature type="transmembrane region" description="Helical" evidence="8">
    <location>
        <begin position="71"/>
        <end position="93"/>
    </location>
</feature>
<dbReference type="OrthoDB" id="9793390at2"/>
<name>A0A5S5AYV5_9FIRM</name>
<comment type="similarity">
    <text evidence="2">Belongs to the autoinducer-2 exporter (AI-2E) (TC 2.A.86) family.</text>
</comment>
<keyword evidence="3" id="KW-0813">Transport</keyword>
<evidence type="ECO:0000256" key="1">
    <source>
        <dbReference type="ARBA" id="ARBA00004651"/>
    </source>
</evidence>
<reference evidence="9 10" key="1">
    <citation type="submission" date="2019-07" db="EMBL/GenBank/DDBJ databases">
        <title>Genomic Encyclopedia of Type Strains, Phase I: the one thousand microbial genomes (KMG-I) project.</title>
        <authorList>
            <person name="Kyrpides N."/>
        </authorList>
    </citation>
    <scope>NUCLEOTIDE SEQUENCE [LARGE SCALE GENOMIC DNA]</scope>
    <source>
        <strain evidence="9 10">DSM 16647</strain>
    </source>
</reference>
<protein>
    <submittedName>
        <fullName evidence="9">Putative PurR-regulated permease PerM</fullName>
    </submittedName>
</protein>
<feature type="transmembrane region" description="Helical" evidence="8">
    <location>
        <begin position="221"/>
        <end position="245"/>
    </location>
</feature>
<keyword evidence="10" id="KW-1185">Reference proteome</keyword>
<evidence type="ECO:0000313" key="9">
    <source>
        <dbReference type="EMBL" id="TYP59894.1"/>
    </source>
</evidence>
<accession>A0A5S5AYV5</accession>